<comment type="similarity">
    <text evidence="1">Belongs to the MIX23 family.</text>
</comment>
<reference evidence="3" key="1">
    <citation type="journal article" date="2013" name="Genome Announc.">
        <title>Genome sequence of the food spoilage yeast Zygosaccharomyces bailii CLIB 213(T).</title>
        <authorList>
            <person name="Galeote V."/>
            <person name="Bigey F."/>
            <person name="Devillers H."/>
            <person name="Neuveglise C."/>
            <person name="Dequin S."/>
        </authorList>
    </citation>
    <scope>NUCLEOTIDE SEQUENCE [LARGE SCALE GENOMIC DNA]</scope>
    <source>
        <strain evidence="3">CLIB 213 / ATCC 58445 / CBS 680 / CCRC 21525 / NBRC 1098 / NCYC 1416 / NRRL Y-2227</strain>
    </source>
</reference>
<dbReference type="InterPro" id="IPR016805">
    <property type="entry name" value="MIX23_fungal"/>
</dbReference>
<dbReference type="AlphaFoldDB" id="A0A8J2T7D3"/>
<proteinExistence type="inferred from homology"/>
<accession>A0A8J2T7D3</accession>
<organism evidence="2 3">
    <name type="scientific">Zygosaccharomyces bailii (strain CLIB 213 / ATCC 58445 / CBS 680 / BCRC 21525 / NBRC 1098 / NCYC 1416 / NRRL Y-2227)</name>
    <dbReference type="NCBI Taxonomy" id="1333698"/>
    <lineage>
        <taxon>Eukaryota</taxon>
        <taxon>Fungi</taxon>
        <taxon>Dikarya</taxon>
        <taxon>Ascomycota</taxon>
        <taxon>Saccharomycotina</taxon>
        <taxon>Saccharomycetes</taxon>
        <taxon>Saccharomycetales</taxon>
        <taxon>Saccharomycetaceae</taxon>
        <taxon>Zygosaccharomyces</taxon>
    </lineage>
</organism>
<sequence length="199" mass="23163">MQENHIVVSAPPQISLDSNIVFADDDISNNQLTVTRERCLNPSLVDSFLSLLRHGTDDLIKQRMSTYGRAGGNGSYPEEKCDQFLAKELYPNWLARDQVLGFCEDEMKQMRSQLSQEYGEQTSLRQRPRVDSRVDPYAARNQSEELEAHFAKVQRLQIWLGNHRQVESILRSNSDRVLRSICDQNANYIKQFWKFQQEH</sequence>
<dbReference type="Proteomes" id="UP000019375">
    <property type="component" value="Unassembled WGS sequence"/>
</dbReference>
<keyword evidence="3" id="KW-1185">Reference proteome</keyword>
<name>A0A8J2T7D3_ZYGB2</name>
<gene>
    <name evidence="2" type="ORF">BN860_04060g</name>
</gene>
<dbReference type="OrthoDB" id="5593818at2759"/>
<evidence type="ECO:0000256" key="1">
    <source>
        <dbReference type="ARBA" id="ARBA00024204"/>
    </source>
</evidence>
<evidence type="ECO:0000313" key="3">
    <source>
        <dbReference type="Proteomes" id="UP000019375"/>
    </source>
</evidence>
<dbReference type="PANTHER" id="PTHR31905:SF2">
    <property type="entry name" value="PROTEIN MIX23"/>
    <property type="match status" value="1"/>
</dbReference>
<dbReference type="GO" id="GO:0005758">
    <property type="term" value="C:mitochondrial intermembrane space"/>
    <property type="evidence" value="ECO:0007669"/>
    <property type="project" value="InterPro"/>
</dbReference>
<dbReference type="InterPro" id="IPR019171">
    <property type="entry name" value="MIX23"/>
</dbReference>
<evidence type="ECO:0000313" key="2">
    <source>
        <dbReference type="EMBL" id="CDF90243.1"/>
    </source>
</evidence>
<dbReference type="Pfam" id="PF09774">
    <property type="entry name" value="MIX23"/>
    <property type="match status" value="1"/>
</dbReference>
<dbReference type="PANTHER" id="PTHR31905">
    <property type="entry name" value="COILED-COIL DOMAIN-CONTAINING PROTEIN 58"/>
    <property type="match status" value="1"/>
</dbReference>
<dbReference type="EMBL" id="HG316459">
    <property type="protein sequence ID" value="CDF90243.1"/>
    <property type="molecule type" value="Genomic_DNA"/>
</dbReference>
<dbReference type="PIRSF" id="PIRSF022603">
    <property type="entry name" value="UCP022603"/>
    <property type="match status" value="1"/>
</dbReference>
<protein>
    <submittedName>
        <fullName evidence="2">ZYBA0S06-04060g1_1</fullName>
    </submittedName>
</protein>